<name>A0A0G0UE43_9BACT</name>
<feature type="domain" description="RmlD-like substrate binding" evidence="3">
    <location>
        <begin position="1"/>
        <end position="278"/>
    </location>
</feature>
<accession>A0A0G0UE43</accession>
<sequence>MNIIGTGLSGLVGSRVVELLFPRHSFTDLSLDTGIDITNKSTVEEHIKKSDAPWVFHFAAKTDVDGAESEAALGEKSPTWIVNVTATERIVSVCKTMGKRLLYISTDYVFDGTKDTYSEEDLPNPQGWYAKTKHEGEKRVGEDGIIVRIANPYRKIADKPDFVKKIIGRLSGEESIQAPTDQLFVPTFIDDIAFAIEKLIERNASGIYHVVGTQALSPYEAAKKIAAAYDLDASLVEKTSFEEYFRGRAPRPKRAVLKSDKIGKFGVQMHSFDEGLEKIKVL</sequence>
<dbReference type="CDD" id="cd05254">
    <property type="entry name" value="dTDP_HR_like_SDR_e"/>
    <property type="match status" value="1"/>
</dbReference>
<comment type="pathway">
    <text evidence="2">Carbohydrate biosynthesis; dTDP-L-rhamnose biosynthesis.</text>
</comment>
<comment type="function">
    <text evidence="2">Catalyzes the reduction of dTDP-6-deoxy-L-lyxo-4-hexulose to yield dTDP-L-rhamnose.</text>
</comment>
<dbReference type="SUPFAM" id="SSF51735">
    <property type="entry name" value="NAD(P)-binding Rossmann-fold domains"/>
    <property type="match status" value="1"/>
</dbReference>
<proteinExistence type="inferred from homology"/>
<keyword evidence="2" id="KW-0560">Oxidoreductase</keyword>
<dbReference type="InterPro" id="IPR029903">
    <property type="entry name" value="RmlD-like-bd"/>
</dbReference>
<dbReference type="EMBL" id="LCAG01000006">
    <property type="protein sequence ID" value="KKR87204.1"/>
    <property type="molecule type" value="Genomic_DNA"/>
</dbReference>
<evidence type="ECO:0000313" key="5">
    <source>
        <dbReference type="Proteomes" id="UP000034854"/>
    </source>
</evidence>
<dbReference type="EC" id="1.1.1.133" evidence="2"/>
<organism evidence="4 5">
    <name type="scientific">Candidatus Curtissbacteria bacterium GW2011_GWA1_41_11</name>
    <dbReference type="NCBI Taxonomy" id="1618409"/>
    <lineage>
        <taxon>Bacteria</taxon>
        <taxon>Candidatus Curtissiibacteriota</taxon>
    </lineage>
</organism>
<reference evidence="4 5" key="1">
    <citation type="journal article" date="2015" name="Nature">
        <title>rRNA introns, odd ribosomes, and small enigmatic genomes across a large radiation of phyla.</title>
        <authorList>
            <person name="Brown C.T."/>
            <person name="Hug L.A."/>
            <person name="Thomas B.C."/>
            <person name="Sharon I."/>
            <person name="Castelle C.J."/>
            <person name="Singh A."/>
            <person name="Wilkins M.J."/>
            <person name="Williams K.H."/>
            <person name="Banfield J.F."/>
        </authorList>
    </citation>
    <scope>NUCLEOTIDE SEQUENCE [LARGE SCALE GENOMIC DNA]</scope>
</reference>
<comment type="caution">
    <text evidence="4">The sequence shown here is derived from an EMBL/GenBank/DDBJ whole genome shotgun (WGS) entry which is preliminary data.</text>
</comment>
<dbReference type="Proteomes" id="UP000034854">
    <property type="component" value="Unassembled WGS sequence"/>
</dbReference>
<dbReference type="PANTHER" id="PTHR10491">
    <property type="entry name" value="DTDP-4-DEHYDRORHAMNOSE REDUCTASE"/>
    <property type="match status" value="1"/>
</dbReference>
<dbReference type="Gene3D" id="3.40.50.720">
    <property type="entry name" value="NAD(P)-binding Rossmann-like Domain"/>
    <property type="match status" value="1"/>
</dbReference>
<dbReference type="Pfam" id="PF04321">
    <property type="entry name" value="RmlD_sub_bind"/>
    <property type="match status" value="1"/>
</dbReference>
<comment type="similarity">
    <text evidence="1 2">Belongs to the dTDP-4-dehydrorhamnose reductase family.</text>
</comment>
<dbReference type="GO" id="GO:0019305">
    <property type="term" value="P:dTDP-rhamnose biosynthetic process"/>
    <property type="evidence" value="ECO:0007669"/>
    <property type="project" value="UniProtKB-UniPathway"/>
</dbReference>
<protein>
    <recommendedName>
        <fullName evidence="2">dTDP-4-dehydrorhamnose reductase</fullName>
        <ecNumber evidence="2">1.1.1.133</ecNumber>
    </recommendedName>
</protein>
<evidence type="ECO:0000256" key="1">
    <source>
        <dbReference type="ARBA" id="ARBA00010944"/>
    </source>
</evidence>
<dbReference type="UniPathway" id="UPA00124"/>
<dbReference type="PATRIC" id="fig|1618409.3.peg.471"/>
<dbReference type="PANTHER" id="PTHR10491:SF4">
    <property type="entry name" value="METHIONINE ADENOSYLTRANSFERASE 2 SUBUNIT BETA"/>
    <property type="match status" value="1"/>
</dbReference>
<gene>
    <name evidence="4" type="ORF">UU34_C0006G0023</name>
</gene>
<dbReference type="InterPro" id="IPR005913">
    <property type="entry name" value="dTDP_dehydrorham_reduct"/>
</dbReference>
<evidence type="ECO:0000313" key="4">
    <source>
        <dbReference type="EMBL" id="KKR87204.1"/>
    </source>
</evidence>
<keyword evidence="2" id="KW-0521">NADP</keyword>
<evidence type="ECO:0000259" key="3">
    <source>
        <dbReference type="Pfam" id="PF04321"/>
    </source>
</evidence>
<dbReference type="InterPro" id="IPR036291">
    <property type="entry name" value="NAD(P)-bd_dom_sf"/>
</dbReference>
<evidence type="ECO:0000256" key="2">
    <source>
        <dbReference type="RuleBase" id="RU364082"/>
    </source>
</evidence>
<dbReference type="AlphaFoldDB" id="A0A0G0UE43"/>
<dbReference type="GO" id="GO:0008831">
    <property type="term" value="F:dTDP-4-dehydrorhamnose reductase activity"/>
    <property type="evidence" value="ECO:0007669"/>
    <property type="project" value="UniProtKB-EC"/>
</dbReference>